<dbReference type="SUPFAM" id="SSF52540">
    <property type="entry name" value="P-loop containing nucleoside triphosphate hydrolases"/>
    <property type="match status" value="1"/>
</dbReference>
<protein>
    <recommendedName>
        <fullName evidence="3">Replication-associated recombination protein A</fullName>
    </recommendedName>
</protein>
<keyword evidence="5" id="KW-0547">Nucleotide-binding</keyword>
<comment type="function">
    <text evidence="1">DNA-dependent ATPase that plays important roles in cellular responses to stalled DNA replication processes.</text>
</comment>
<dbReference type="PANTHER" id="PTHR13779">
    <property type="entry name" value="WERNER HELICASE-INTERACTING PROTEIN 1 FAMILY MEMBER"/>
    <property type="match status" value="1"/>
</dbReference>
<dbReference type="GO" id="GO:0006261">
    <property type="term" value="P:DNA-templated DNA replication"/>
    <property type="evidence" value="ECO:0007669"/>
    <property type="project" value="TreeGrafter"/>
</dbReference>
<evidence type="ECO:0000256" key="3">
    <source>
        <dbReference type="ARBA" id="ARBA00020776"/>
    </source>
</evidence>
<dbReference type="EMBL" id="NRSD01000033">
    <property type="protein sequence ID" value="MBK1646726.1"/>
    <property type="molecule type" value="Genomic_DNA"/>
</dbReference>
<evidence type="ECO:0000256" key="5">
    <source>
        <dbReference type="ARBA" id="ARBA00022741"/>
    </source>
</evidence>
<dbReference type="FunFam" id="1.20.272.10:FF:000001">
    <property type="entry name" value="Putative AAA family ATPase"/>
    <property type="match status" value="1"/>
</dbReference>
<evidence type="ECO:0000256" key="2">
    <source>
        <dbReference type="ARBA" id="ARBA00008959"/>
    </source>
</evidence>
<dbReference type="GO" id="GO:0005524">
    <property type="term" value="F:ATP binding"/>
    <property type="evidence" value="ECO:0007669"/>
    <property type="project" value="UniProtKB-KW"/>
</dbReference>
<dbReference type="GO" id="GO:0000731">
    <property type="term" value="P:DNA synthesis involved in DNA repair"/>
    <property type="evidence" value="ECO:0007669"/>
    <property type="project" value="TreeGrafter"/>
</dbReference>
<dbReference type="PANTHER" id="PTHR13779:SF7">
    <property type="entry name" value="ATPASE WRNIP1"/>
    <property type="match status" value="1"/>
</dbReference>
<dbReference type="InterPro" id="IPR003593">
    <property type="entry name" value="AAA+_ATPase"/>
</dbReference>
<reference evidence="8 9" key="1">
    <citation type="journal article" date="2020" name="Microorganisms">
        <title>Osmotic Adaptation and Compatible Solute Biosynthesis of Phototrophic Bacteria as Revealed from Genome Analyses.</title>
        <authorList>
            <person name="Imhoff J.F."/>
            <person name="Rahn T."/>
            <person name="Kunzel S."/>
            <person name="Keller A."/>
            <person name="Neulinger S.C."/>
        </authorList>
    </citation>
    <scope>NUCLEOTIDE SEQUENCE [LARGE SCALE GENOMIC DNA]</scope>
    <source>
        <strain evidence="8 9">DSM 21303</strain>
    </source>
</reference>
<name>A0A9X0WL32_9GAMM</name>
<dbReference type="Gene3D" id="1.10.8.60">
    <property type="match status" value="1"/>
</dbReference>
<dbReference type="FunFam" id="3.40.50.300:FF:000137">
    <property type="entry name" value="Replication-associated recombination protein A"/>
    <property type="match status" value="1"/>
</dbReference>
<dbReference type="RefSeq" id="WP_200389550.1">
    <property type="nucleotide sequence ID" value="NZ_NRSD01000033.1"/>
</dbReference>
<dbReference type="Proteomes" id="UP001138802">
    <property type="component" value="Unassembled WGS sequence"/>
</dbReference>
<evidence type="ECO:0000259" key="7">
    <source>
        <dbReference type="SMART" id="SM00382"/>
    </source>
</evidence>
<dbReference type="Gene3D" id="1.10.3710.10">
    <property type="entry name" value="DNA polymerase III clamp loader subunits, C-terminal domain"/>
    <property type="match status" value="1"/>
</dbReference>
<dbReference type="Gene3D" id="1.20.272.10">
    <property type="match status" value="1"/>
</dbReference>
<dbReference type="SMART" id="SM00382">
    <property type="entry name" value="AAA"/>
    <property type="match status" value="1"/>
</dbReference>
<dbReference type="GO" id="GO:0003677">
    <property type="term" value="F:DNA binding"/>
    <property type="evidence" value="ECO:0007669"/>
    <property type="project" value="InterPro"/>
</dbReference>
<dbReference type="FunFam" id="1.10.8.60:FF:000029">
    <property type="entry name" value="Replication-associated recombination protein A"/>
    <property type="match status" value="1"/>
</dbReference>
<dbReference type="InterPro" id="IPR008921">
    <property type="entry name" value="DNA_pol3_clamp-load_cplx_C"/>
</dbReference>
<keyword evidence="4" id="KW-0235">DNA replication</keyword>
<dbReference type="GO" id="GO:0016887">
    <property type="term" value="F:ATP hydrolysis activity"/>
    <property type="evidence" value="ECO:0007669"/>
    <property type="project" value="InterPro"/>
</dbReference>
<keyword evidence="6" id="KW-0067">ATP-binding</keyword>
<dbReference type="CDD" id="cd00009">
    <property type="entry name" value="AAA"/>
    <property type="match status" value="1"/>
</dbReference>
<evidence type="ECO:0000313" key="9">
    <source>
        <dbReference type="Proteomes" id="UP001138802"/>
    </source>
</evidence>
<organism evidence="8 9">
    <name type="scientific">Thiocapsa imhoffii</name>
    <dbReference type="NCBI Taxonomy" id="382777"/>
    <lineage>
        <taxon>Bacteria</taxon>
        <taxon>Pseudomonadati</taxon>
        <taxon>Pseudomonadota</taxon>
        <taxon>Gammaproteobacteria</taxon>
        <taxon>Chromatiales</taxon>
        <taxon>Chromatiaceae</taxon>
        <taxon>Thiocapsa</taxon>
    </lineage>
</organism>
<dbReference type="SUPFAM" id="SSF48019">
    <property type="entry name" value="post-AAA+ oligomerization domain-like"/>
    <property type="match status" value="1"/>
</dbReference>
<keyword evidence="9" id="KW-1185">Reference proteome</keyword>
<dbReference type="InterPro" id="IPR021886">
    <property type="entry name" value="MgsA_C"/>
</dbReference>
<evidence type="ECO:0000256" key="4">
    <source>
        <dbReference type="ARBA" id="ARBA00022705"/>
    </source>
</evidence>
<accession>A0A9X0WL32</accession>
<evidence type="ECO:0000313" key="8">
    <source>
        <dbReference type="EMBL" id="MBK1646726.1"/>
    </source>
</evidence>
<proteinExistence type="inferred from homology"/>
<sequence length="450" mass="48754">MTSSPSTEEKTTAPPRSASVAVPLAERMRPTRLATFVGQRHLLAPGKPLREAIESGALHSMLFWGPPGTGKTTLARLIAQVSQAHFISLSAVLAGVKDIRDAVVVARDIRTREQRPTLLFIDEVHRFNKAQQDAFLPHVEDGTLTFIGATTENPSFALNNALLSRARTYLLQALTPDDIAAVLTRALEDDTAGLGRLGCRLPEPALHLLAQSADGDARRALNLLDLAAHVAGAGEITVAIVAEVVAGSVRRFDQGGDVFHDQISALHKSVRGSDPHAALYWLARMIDGGCDPAYLARRLVRMASEDIGNADPRALELALNAWEAQLRLGSPEGELALAQATLYLACAAKSNAVYLAWNEALADVRAAGSLEVPLHLRNAPTKLLKELGHGRAYRYAHDEPEGYAAGETYLPEALSGRRYYRPVERGLEIRIREKLERLAALDQLAADRDP</sequence>
<dbReference type="InterPro" id="IPR003959">
    <property type="entry name" value="ATPase_AAA_core"/>
</dbReference>
<dbReference type="InterPro" id="IPR032423">
    <property type="entry name" value="AAA_assoc_2"/>
</dbReference>
<evidence type="ECO:0000256" key="1">
    <source>
        <dbReference type="ARBA" id="ARBA00002393"/>
    </source>
</evidence>
<dbReference type="Pfam" id="PF00004">
    <property type="entry name" value="AAA"/>
    <property type="match status" value="1"/>
</dbReference>
<dbReference type="Pfam" id="PF12002">
    <property type="entry name" value="MgsA_C"/>
    <property type="match status" value="1"/>
</dbReference>
<dbReference type="CDD" id="cd18139">
    <property type="entry name" value="HLD_clamp_RarA"/>
    <property type="match status" value="1"/>
</dbReference>
<dbReference type="GO" id="GO:0017116">
    <property type="term" value="F:single-stranded DNA helicase activity"/>
    <property type="evidence" value="ECO:0007669"/>
    <property type="project" value="TreeGrafter"/>
</dbReference>
<evidence type="ECO:0000256" key="6">
    <source>
        <dbReference type="ARBA" id="ARBA00022840"/>
    </source>
</evidence>
<dbReference type="Gene3D" id="3.40.50.300">
    <property type="entry name" value="P-loop containing nucleotide triphosphate hydrolases"/>
    <property type="match status" value="1"/>
</dbReference>
<dbReference type="InterPro" id="IPR027417">
    <property type="entry name" value="P-loop_NTPase"/>
</dbReference>
<dbReference type="AlphaFoldDB" id="A0A9X0WL32"/>
<gene>
    <name evidence="8" type="ORF">CKO25_19200</name>
</gene>
<dbReference type="InterPro" id="IPR051314">
    <property type="entry name" value="AAA_ATPase_RarA/MGS1/WRNIP1"/>
</dbReference>
<dbReference type="GO" id="GO:0008047">
    <property type="term" value="F:enzyme activator activity"/>
    <property type="evidence" value="ECO:0007669"/>
    <property type="project" value="TreeGrafter"/>
</dbReference>
<comment type="caution">
    <text evidence="8">The sequence shown here is derived from an EMBL/GenBank/DDBJ whole genome shotgun (WGS) entry which is preliminary data.</text>
</comment>
<dbReference type="Pfam" id="PF16193">
    <property type="entry name" value="AAA_assoc_2"/>
    <property type="match status" value="1"/>
</dbReference>
<comment type="similarity">
    <text evidence="2">Belongs to the AAA ATPase family. RarA/MGS1/WRNIP1 subfamily.</text>
</comment>
<feature type="domain" description="AAA+ ATPase" evidence="7">
    <location>
        <begin position="57"/>
        <end position="174"/>
    </location>
</feature>